<evidence type="ECO:0000256" key="1">
    <source>
        <dbReference type="ARBA" id="ARBA00022491"/>
    </source>
</evidence>
<keyword evidence="3" id="KW-0238">DNA-binding</keyword>
<dbReference type="Proteomes" id="UP000612808">
    <property type="component" value="Unassembled WGS sequence"/>
</dbReference>
<keyword evidence="1" id="KW-0678">Repressor</keyword>
<dbReference type="InterPro" id="IPR000843">
    <property type="entry name" value="HTH_LacI"/>
</dbReference>
<dbReference type="CDD" id="cd01392">
    <property type="entry name" value="HTH_LacI"/>
    <property type="match status" value="1"/>
</dbReference>
<dbReference type="PROSITE" id="PS50932">
    <property type="entry name" value="HTH_LACI_2"/>
    <property type="match status" value="1"/>
</dbReference>
<dbReference type="CDD" id="cd06267">
    <property type="entry name" value="PBP1_LacI_sugar_binding-like"/>
    <property type="match status" value="1"/>
</dbReference>
<dbReference type="SUPFAM" id="SSF47413">
    <property type="entry name" value="lambda repressor-like DNA-binding domains"/>
    <property type="match status" value="1"/>
</dbReference>
<dbReference type="Pfam" id="PF13377">
    <property type="entry name" value="Peripla_BP_3"/>
    <property type="match status" value="1"/>
</dbReference>
<feature type="region of interest" description="Disordered" evidence="5">
    <location>
        <begin position="297"/>
        <end position="338"/>
    </location>
</feature>
<comment type="caution">
    <text evidence="7">The sequence shown here is derived from an EMBL/GenBank/DDBJ whole genome shotgun (WGS) entry which is preliminary data.</text>
</comment>
<keyword evidence="4" id="KW-0804">Transcription</keyword>
<dbReference type="PANTHER" id="PTHR30146">
    <property type="entry name" value="LACI-RELATED TRANSCRIPTIONAL REPRESSOR"/>
    <property type="match status" value="1"/>
</dbReference>
<dbReference type="InterPro" id="IPR028082">
    <property type="entry name" value="Peripla_BP_I"/>
</dbReference>
<organism evidence="7 8">
    <name type="scientific">Actinocatenispora rupis</name>
    <dbReference type="NCBI Taxonomy" id="519421"/>
    <lineage>
        <taxon>Bacteria</taxon>
        <taxon>Bacillati</taxon>
        <taxon>Actinomycetota</taxon>
        <taxon>Actinomycetes</taxon>
        <taxon>Micromonosporales</taxon>
        <taxon>Micromonosporaceae</taxon>
        <taxon>Actinocatenispora</taxon>
    </lineage>
</organism>
<evidence type="ECO:0000256" key="5">
    <source>
        <dbReference type="SAM" id="MobiDB-lite"/>
    </source>
</evidence>
<keyword evidence="2" id="KW-0805">Transcription regulation</keyword>
<feature type="domain" description="HTH lacI-type" evidence="6">
    <location>
        <begin position="1"/>
        <end position="53"/>
    </location>
</feature>
<evidence type="ECO:0000259" key="6">
    <source>
        <dbReference type="PROSITE" id="PS50932"/>
    </source>
</evidence>
<dbReference type="GO" id="GO:0003700">
    <property type="term" value="F:DNA-binding transcription factor activity"/>
    <property type="evidence" value="ECO:0007669"/>
    <property type="project" value="TreeGrafter"/>
</dbReference>
<dbReference type="Gene3D" id="3.40.50.2300">
    <property type="match status" value="2"/>
</dbReference>
<proteinExistence type="predicted"/>
<dbReference type="SUPFAM" id="SSF53822">
    <property type="entry name" value="Periplasmic binding protein-like I"/>
    <property type="match status" value="1"/>
</dbReference>
<dbReference type="InterPro" id="IPR046335">
    <property type="entry name" value="LacI/GalR-like_sensor"/>
</dbReference>
<feature type="compositionally biased region" description="Low complexity" evidence="5">
    <location>
        <begin position="318"/>
        <end position="338"/>
    </location>
</feature>
<dbReference type="EMBL" id="BOMB01000017">
    <property type="protein sequence ID" value="GID12207.1"/>
    <property type="molecule type" value="Genomic_DNA"/>
</dbReference>
<name>A0A8J3J8Q1_9ACTN</name>
<reference evidence="7" key="1">
    <citation type="submission" date="2021-01" db="EMBL/GenBank/DDBJ databases">
        <title>Whole genome shotgun sequence of Actinocatenispora rupis NBRC 107355.</title>
        <authorList>
            <person name="Komaki H."/>
            <person name="Tamura T."/>
        </authorList>
    </citation>
    <scope>NUCLEOTIDE SEQUENCE</scope>
    <source>
        <strain evidence="7">NBRC 107355</strain>
    </source>
</reference>
<dbReference type="Pfam" id="PF00356">
    <property type="entry name" value="LacI"/>
    <property type="match status" value="1"/>
</dbReference>
<dbReference type="PROSITE" id="PS00356">
    <property type="entry name" value="HTH_LACI_1"/>
    <property type="match status" value="1"/>
</dbReference>
<sequence>MKDVAREAGVSASTVSRVLTGATRVVPAKRAAVERACKKLGYHPDGLAAALRNRSSQSVGILVPDIENPIFPAVIRAAEHELALAAVDVVLCDADNDVAVEARRLDTLLRRRVDGLLVCPVHREHSAPALRAAALRVPTVQLDRYALTDVDFVGTDQDSGMRQVVEHLRDRGARTAVFVGGYRGMSSLTERAQAFERACAEHGIAARPTVDVRFPDADNGRRHARDLLARGGLPDAIACASDELAFGLLVELRAAGVRCPEDVLVTGHDDIPAAGYMELTSVNQSLPDKGREAARLLRHQSSSPRQVRLTPTLVARTSTARPSPAYAAAGPAAEGSHG</sequence>
<dbReference type="Gene3D" id="1.10.260.40">
    <property type="entry name" value="lambda repressor-like DNA-binding domains"/>
    <property type="match status" value="1"/>
</dbReference>
<evidence type="ECO:0000313" key="7">
    <source>
        <dbReference type="EMBL" id="GID12207.1"/>
    </source>
</evidence>
<dbReference type="GO" id="GO:0000976">
    <property type="term" value="F:transcription cis-regulatory region binding"/>
    <property type="evidence" value="ECO:0007669"/>
    <property type="project" value="TreeGrafter"/>
</dbReference>
<accession>A0A8J3J8Q1</accession>
<dbReference type="PANTHER" id="PTHR30146:SF148">
    <property type="entry name" value="HTH-TYPE TRANSCRIPTIONAL REPRESSOR PURR-RELATED"/>
    <property type="match status" value="1"/>
</dbReference>
<protein>
    <submittedName>
        <fullName evidence="7">LacI family transcriptional regulator</fullName>
    </submittedName>
</protein>
<evidence type="ECO:0000256" key="2">
    <source>
        <dbReference type="ARBA" id="ARBA00023015"/>
    </source>
</evidence>
<dbReference type="SMART" id="SM00354">
    <property type="entry name" value="HTH_LACI"/>
    <property type="match status" value="1"/>
</dbReference>
<dbReference type="AlphaFoldDB" id="A0A8J3J8Q1"/>
<keyword evidence="8" id="KW-1185">Reference proteome</keyword>
<evidence type="ECO:0000256" key="4">
    <source>
        <dbReference type="ARBA" id="ARBA00023163"/>
    </source>
</evidence>
<evidence type="ECO:0000256" key="3">
    <source>
        <dbReference type="ARBA" id="ARBA00023125"/>
    </source>
</evidence>
<gene>
    <name evidence="7" type="ORF">Aru02nite_30960</name>
</gene>
<dbReference type="InterPro" id="IPR010982">
    <property type="entry name" value="Lambda_DNA-bd_dom_sf"/>
</dbReference>
<evidence type="ECO:0000313" key="8">
    <source>
        <dbReference type="Proteomes" id="UP000612808"/>
    </source>
</evidence>